<dbReference type="AlphaFoldDB" id="A0A1D1ZB08"/>
<evidence type="ECO:0000256" key="2">
    <source>
        <dbReference type="ARBA" id="ARBA00009993"/>
    </source>
</evidence>
<dbReference type="UniPathway" id="UPA00143"/>
<dbReference type="InterPro" id="IPR001232">
    <property type="entry name" value="SKP1-like"/>
</dbReference>
<dbReference type="SUPFAM" id="SSF54695">
    <property type="entry name" value="POZ domain"/>
    <property type="match status" value="1"/>
</dbReference>
<dbReference type="InterPro" id="IPR016897">
    <property type="entry name" value="SKP1"/>
</dbReference>
<feature type="compositionally biased region" description="Polar residues" evidence="4">
    <location>
        <begin position="50"/>
        <end position="69"/>
    </location>
</feature>
<reference evidence="7" key="1">
    <citation type="submission" date="2015-07" db="EMBL/GenBank/DDBJ databases">
        <title>Transcriptome Assembly of Anthurium amnicola.</title>
        <authorList>
            <person name="Suzuki J."/>
        </authorList>
    </citation>
    <scope>NUCLEOTIDE SEQUENCE</scope>
</reference>
<dbReference type="SUPFAM" id="SSF81382">
    <property type="entry name" value="Skp1 dimerisation domain-like"/>
    <property type="match status" value="1"/>
</dbReference>
<dbReference type="FunFam" id="3.30.710.10:FF:000026">
    <property type="entry name" value="E3 ubiquitin ligase complex SCF subunit"/>
    <property type="match status" value="1"/>
</dbReference>
<feature type="domain" description="SKP1 component dimerisation" evidence="5">
    <location>
        <begin position="198"/>
        <end position="245"/>
    </location>
</feature>
<dbReference type="InterPro" id="IPR016073">
    <property type="entry name" value="Skp1_comp_POZ"/>
</dbReference>
<evidence type="ECO:0000256" key="4">
    <source>
        <dbReference type="SAM" id="MobiDB-lite"/>
    </source>
</evidence>
<evidence type="ECO:0000259" key="6">
    <source>
        <dbReference type="Pfam" id="PF03931"/>
    </source>
</evidence>
<proteinExistence type="inferred from homology"/>
<gene>
    <name evidence="7" type="primary">ASK4_2</name>
    <name evidence="7" type="ORF">g.35787</name>
</gene>
<dbReference type="Pfam" id="PF03931">
    <property type="entry name" value="Skp1_POZ"/>
    <property type="match status" value="1"/>
</dbReference>
<dbReference type="Gene3D" id="3.30.710.10">
    <property type="entry name" value="Potassium Channel Kv1.1, Chain A"/>
    <property type="match status" value="1"/>
</dbReference>
<protein>
    <submittedName>
        <fullName evidence="7">SKP1-like protein 4</fullName>
    </submittedName>
</protein>
<dbReference type="CDD" id="cd18322">
    <property type="entry name" value="BTB_POZ_SKP1"/>
    <property type="match status" value="1"/>
</dbReference>
<dbReference type="GO" id="GO:0009867">
    <property type="term" value="P:jasmonic acid mediated signaling pathway"/>
    <property type="evidence" value="ECO:0007669"/>
    <property type="project" value="UniProtKB-ARBA"/>
</dbReference>
<evidence type="ECO:0000259" key="5">
    <source>
        <dbReference type="Pfam" id="PF01466"/>
    </source>
</evidence>
<keyword evidence="3" id="KW-0833">Ubl conjugation pathway</keyword>
<evidence type="ECO:0000313" key="7">
    <source>
        <dbReference type="EMBL" id="JAT64116.1"/>
    </source>
</evidence>
<dbReference type="GO" id="GO:0016567">
    <property type="term" value="P:protein ubiquitination"/>
    <property type="evidence" value="ECO:0007669"/>
    <property type="project" value="UniProtKB-UniPathway"/>
</dbReference>
<dbReference type="PANTHER" id="PTHR11165">
    <property type="entry name" value="SKP1"/>
    <property type="match status" value="1"/>
</dbReference>
<evidence type="ECO:0000256" key="3">
    <source>
        <dbReference type="ARBA" id="ARBA00022786"/>
    </source>
</evidence>
<accession>A0A1D1ZB08</accession>
<sequence>MPSDGEVSSSKQLPDMVNAEAGNLKRLPDEIDAEANSSKQLTDKVDVESKSLNQLPHKSETDAGSSNQLPDKIDTETGSSKHQPDVVLLRCMGGEEFEVEVDMAMQSGAIKHMIEDLGPGSCIPVPNVSADVLAKILEFFKHHREDHLRKPKDSKGFLGQFEPDLHEEELKKFDIEFVNVGRDPLFELLMAADYLNAKKLLDVTCQAIADNIKDMSVEDVREYFQIENDYTPEEEQKLRKEYKWAFE</sequence>
<comment type="pathway">
    <text evidence="1">Protein modification; protein ubiquitination.</text>
</comment>
<dbReference type="InterPro" id="IPR036296">
    <property type="entry name" value="SKP1-like_dim_sf"/>
</dbReference>
<dbReference type="SMART" id="SM00512">
    <property type="entry name" value="Skp1"/>
    <property type="match status" value="1"/>
</dbReference>
<feature type="domain" description="SKP1 component POZ" evidence="6">
    <location>
        <begin position="88"/>
        <end position="144"/>
    </location>
</feature>
<comment type="similarity">
    <text evidence="2">Belongs to the SKP1 family.</text>
</comment>
<dbReference type="GO" id="GO:0006511">
    <property type="term" value="P:ubiquitin-dependent protein catabolic process"/>
    <property type="evidence" value="ECO:0007669"/>
    <property type="project" value="InterPro"/>
</dbReference>
<dbReference type="InterPro" id="IPR016072">
    <property type="entry name" value="Skp1_comp_dimer"/>
</dbReference>
<dbReference type="InterPro" id="IPR011333">
    <property type="entry name" value="SKP1/BTB/POZ_sf"/>
</dbReference>
<evidence type="ECO:0000256" key="1">
    <source>
        <dbReference type="ARBA" id="ARBA00004906"/>
    </source>
</evidence>
<name>A0A1D1ZB08_9ARAE</name>
<dbReference type="EMBL" id="GDJX01003820">
    <property type="protein sequence ID" value="JAT64116.1"/>
    <property type="molecule type" value="Transcribed_RNA"/>
</dbReference>
<feature type="region of interest" description="Disordered" evidence="4">
    <location>
        <begin position="1"/>
        <end position="81"/>
    </location>
</feature>
<feature type="compositionally biased region" description="Polar residues" evidence="4">
    <location>
        <begin position="1"/>
        <end position="12"/>
    </location>
</feature>
<dbReference type="Pfam" id="PF01466">
    <property type="entry name" value="Skp1"/>
    <property type="match status" value="1"/>
</dbReference>
<organism evidence="7">
    <name type="scientific">Anthurium amnicola</name>
    <dbReference type="NCBI Taxonomy" id="1678845"/>
    <lineage>
        <taxon>Eukaryota</taxon>
        <taxon>Viridiplantae</taxon>
        <taxon>Streptophyta</taxon>
        <taxon>Embryophyta</taxon>
        <taxon>Tracheophyta</taxon>
        <taxon>Spermatophyta</taxon>
        <taxon>Magnoliopsida</taxon>
        <taxon>Liliopsida</taxon>
        <taxon>Araceae</taxon>
        <taxon>Pothoideae</taxon>
        <taxon>Potheae</taxon>
        <taxon>Anthurium</taxon>
    </lineage>
</organism>